<dbReference type="PROSITE" id="PS51352">
    <property type="entry name" value="THIOREDOXIN_2"/>
    <property type="match status" value="1"/>
</dbReference>
<feature type="domain" description="Thioredoxin" evidence="10">
    <location>
        <begin position="17"/>
        <end position="199"/>
    </location>
</feature>
<reference evidence="11" key="1">
    <citation type="journal article" date="2014" name="Int. J. Syst. Evol. Microbiol.">
        <title>Complete genome of a new Firmicutes species belonging to the dominant human colonic microbiota ('Ruminococcus bicirculans') reveals two chromosomes and a selective capacity to utilize plant glucans.</title>
        <authorList>
            <consortium name="NISC Comparative Sequencing Program"/>
            <person name="Wegmann U."/>
            <person name="Louis P."/>
            <person name="Goesmann A."/>
            <person name="Henrissat B."/>
            <person name="Duncan S.H."/>
            <person name="Flint H.J."/>
        </authorList>
    </citation>
    <scope>NUCLEOTIDE SEQUENCE</scope>
    <source>
        <strain evidence="11">JCM 15515</strain>
    </source>
</reference>
<feature type="disulfide bond" description="Redox-active" evidence="8">
    <location>
        <begin position="56"/>
        <end position="59"/>
    </location>
</feature>
<dbReference type="EMBL" id="CP158252">
    <property type="protein sequence ID" value="XDJ42450.1"/>
    <property type="molecule type" value="Genomic_DNA"/>
</dbReference>
<evidence type="ECO:0000256" key="8">
    <source>
        <dbReference type="PIRSR" id="PIRSR001488-1"/>
    </source>
</evidence>
<gene>
    <name evidence="15" type="ORF">ABRY94_02075</name>
    <name evidence="12" type="ORF">ABRY99_02410</name>
    <name evidence="13" type="ORF">ABRZ04_00440</name>
    <name evidence="16" type="ORF">ABRZ07_04395</name>
    <name evidence="14" type="ORF">ABRZ09_07600</name>
    <name evidence="11" type="ORF">GCM10009108_17190</name>
</gene>
<proteinExistence type="inferred from homology"/>
<dbReference type="SUPFAM" id="SSF52833">
    <property type="entry name" value="Thioredoxin-like"/>
    <property type="match status" value="1"/>
</dbReference>
<dbReference type="EMBL" id="BAAAEX010000010">
    <property type="protein sequence ID" value="GAA0779219.1"/>
    <property type="molecule type" value="Genomic_DNA"/>
</dbReference>
<comment type="similarity">
    <text evidence="2">Belongs to the thioredoxin family. DsbA subfamily.</text>
</comment>
<sequence length="210" mass="23216">MKITLFSRLLPGLVLGLAALAMAPAAQAAPYDTLDPVQPSDTPGKVEVLEFFFYTCPHCDRIEPLVEKWRKTLPDDVVFKSVPVAFNASMRDMQKLYYTLEALDRLDLHPQVFKAIHEQGKDLTQAKGIIDWAVGQGLDRQVFTDTFNSFGVQTKVVRADELTKSYRIEGTPTLAIGGRYLTSPSNTGTYQGAIDEADKLVKQVLAQHGG</sequence>
<dbReference type="InterPro" id="IPR023205">
    <property type="entry name" value="DsbA/DsbL"/>
</dbReference>
<reference evidence="17" key="2">
    <citation type="journal article" date="2019" name="Int. J. Syst. Evol. Microbiol.">
        <title>The Global Catalogue of Microorganisms (GCM) 10K type strain sequencing project: providing services to taxonomists for standard genome sequencing and annotation.</title>
        <authorList>
            <consortium name="The Broad Institute Genomics Platform"/>
            <consortium name="The Broad Institute Genome Sequencing Center for Infectious Disease"/>
            <person name="Wu L."/>
            <person name="Ma J."/>
        </authorList>
    </citation>
    <scope>NUCLEOTIDE SEQUENCE [LARGE SCALE GENOMIC DNA]</scope>
    <source>
        <strain evidence="17">JCM 15515</strain>
    </source>
</reference>
<evidence type="ECO:0000256" key="7">
    <source>
        <dbReference type="PIRNR" id="PIRNR001488"/>
    </source>
</evidence>
<evidence type="ECO:0000256" key="9">
    <source>
        <dbReference type="SAM" id="SignalP"/>
    </source>
</evidence>
<dbReference type="PROSITE" id="PS00194">
    <property type="entry name" value="THIOREDOXIN_1"/>
    <property type="match status" value="1"/>
</dbReference>
<dbReference type="CDD" id="cd03019">
    <property type="entry name" value="DsbA_DsbA"/>
    <property type="match status" value="1"/>
</dbReference>
<keyword evidence="4 7" id="KW-0574">Periplasm</keyword>
<keyword evidence="3 9" id="KW-0732">Signal</keyword>
<evidence type="ECO:0000256" key="1">
    <source>
        <dbReference type="ARBA" id="ARBA00004418"/>
    </source>
</evidence>
<dbReference type="Pfam" id="PF01323">
    <property type="entry name" value="DSBA"/>
    <property type="match status" value="1"/>
</dbReference>
<evidence type="ECO:0000259" key="10">
    <source>
        <dbReference type="PROSITE" id="PS51352"/>
    </source>
</evidence>
<evidence type="ECO:0000313" key="12">
    <source>
        <dbReference type="EMBL" id="XDJ42450.1"/>
    </source>
</evidence>
<dbReference type="InterPro" id="IPR001853">
    <property type="entry name" value="DSBA-like_thioredoxin_dom"/>
</dbReference>
<evidence type="ECO:0000313" key="16">
    <source>
        <dbReference type="EMBL" id="XDJ80749.1"/>
    </source>
</evidence>
<feature type="chain" id="PRO_5044720227" description="Thiol:disulfide interchange protein" evidence="9">
    <location>
        <begin position="29"/>
        <end position="210"/>
    </location>
</feature>
<reference evidence="15" key="4">
    <citation type="submission" date="2024-05" db="EMBL/GenBank/DDBJ databases">
        <authorList>
            <person name="Luo Y.-C."/>
            <person name="Nicholds J."/>
            <person name="Mortimer T."/>
            <person name="Maboni G."/>
        </authorList>
    </citation>
    <scope>NUCLEOTIDE SEQUENCE</scope>
    <source>
        <strain evidence="16">141555</strain>
        <strain evidence="15">144863</strain>
        <strain evidence="14">151108</strain>
        <strain evidence="13">151836</strain>
        <strain evidence="12">153920</strain>
    </source>
</reference>
<dbReference type="PANTHER" id="PTHR35891:SF3">
    <property type="entry name" value="THIOL:DISULFIDE INTERCHANGE PROTEIN DSBL"/>
    <property type="match status" value="1"/>
</dbReference>
<dbReference type="EMBL" id="CP158262">
    <property type="protein sequence ID" value="XDJ69611.1"/>
    <property type="molecule type" value="Genomic_DNA"/>
</dbReference>
<dbReference type="EMBL" id="CP158267">
    <property type="protein sequence ID" value="XDJ80749.1"/>
    <property type="molecule type" value="Genomic_DNA"/>
</dbReference>
<evidence type="ECO:0000313" key="17">
    <source>
        <dbReference type="Proteomes" id="UP001500573"/>
    </source>
</evidence>
<comment type="subcellular location">
    <subcellularLocation>
        <location evidence="1 7">Periplasm</location>
    </subcellularLocation>
</comment>
<dbReference type="GO" id="GO:0015036">
    <property type="term" value="F:disulfide oxidoreductase activity"/>
    <property type="evidence" value="ECO:0007669"/>
    <property type="project" value="UniProtKB-ARBA"/>
</dbReference>
<evidence type="ECO:0000313" key="13">
    <source>
        <dbReference type="EMBL" id="XDJ47577.1"/>
    </source>
</evidence>
<evidence type="ECO:0000256" key="3">
    <source>
        <dbReference type="ARBA" id="ARBA00022729"/>
    </source>
</evidence>
<keyword evidence="5 7" id="KW-1015">Disulfide bond</keyword>
<evidence type="ECO:0000313" key="14">
    <source>
        <dbReference type="EMBL" id="XDJ49125.1"/>
    </source>
</evidence>
<dbReference type="PANTHER" id="PTHR35891">
    <property type="entry name" value="THIOL:DISULFIDE INTERCHANGE PROTEIN DSBA"/>
    <property type="match status" value="1"/>
</dbReference>
<keyword evidence="17" id="KW-1185">Reference proteome</keyword>
<dbReference type="RefSeq" id="WP_343837569.1">
    <property type="nucleotide sequence ID" value="NZ_BAAAEX010000010.1"/>
</dbReference>
<dbReference type="EMBL" id="CP158255">
    <property type="protein sequence ID" value="XDJ49125.1"/>
    <property type="molecule type" value="Genomic_DNA"/>
</dbReference>
<name>A0AB39EQB0_9BURK</name>
<accession>A0AB39EQB0</accession>
<dbReference type="AlphaFoldDB" id="A0AB39EQB0"/>
<keyword evidence="6" id="KW-0676">Redox-active center</keyword>
<dbReference type="InterPro" id="IPR036249">
    <property type="entry name" value="Thioredoxin-like_sf"/>
</dbReference>
<dbReference type="EMBL" id="CP158254">
    <property type="protein sequence ID" value="XDJ47577.1"/>
    <property type="molecule type" value="Genomic_DNA"/>
</dbReference>
<dbReference type="Proteomes" id="UP001500573">
    <property type="component" value="Unassembled WGS sequence"/>
</dbReference>
<protein>
    <recommendedName>
        <fullName evidence="7">Thiol:disulfide interchange protein</fullName>
    </recommendedName>
</protein>
<feature type="signal peptide" evidence="9">
    <location>
        <begin position="1"/>
        <end position="28"/>
    </location>
</feature>
<evidence type="ECO:0000313" key="15">
    <source>
        <dbReference type="EMBL" id="XDJ69611.1"/>
    </source>
</evidence>
<organism evidence="15">
    <name type="scientific">Castellaniella ginsengisoli</name>
    <dbReference type="NCBI Taxonomy" id="546114"/>
    <lineage>
        <taxon>Bacteria</taxon>
        <taxon>Pseudomonadati</taxon>
        <taxon>Pseudomonadota</taxon>
        <taxon>Betaproteobacteria</taxon>
        <taxon>Burkholderiales</taxon>
        <taxon>Alcaligenaceae</taxon>
        <taxon>Castellaniella</taxon>
    </lineage>
</organism>
<dbReference type="Gene3D" id="3.40.30.10">
    <property type="entry name" value="Glutaredoxin"/>
    <property type="match status" value="1"/>
</dbReference>
<evidence type="ECO:0000313" key="11">
    <source>
        <dbReference type="EMBL" id="GAA0779219.1"/>
    </source>
</evidence>
<dbReference type="GO" id="GO:0042597">
    <property type="term" value="C:periplasmic space"/>
    <property type="evidence" value="ECO:0007669"/>
    <property type="project" value="UniProtKB-SubCell"/>
</dbReference>
<dbReference type="PIRSF" id="PIRSF001488">
    <property type="entry name" value="Tdi_protein"/>
    <property type="match status" value="1"/>
</dbReference>
<dbReference type="InterPro" id="IPR013766">
    <property type="entry name" value="Thioredoxin_domain"/>
</dbReference>
<evidence type="ECO:0000256" key="4">
    <source>
        <dbReference type="ARBA" id="ARBA00022764"/>
    </source>
</evidence>
<evidence type="ECO:0000256" key="2">
    <source>
        <dbReference type="ARBA" id="ARBA00005791"/>
    </source>
</evidence>
<evidence type="ECO:0000256" key="6">
    <source>
        <dbReference type="ARBA" id="ARBA00023284"/>
    </source>
</evidence>
<reference evidence="11" key="3">
    <citation type="submission" date="2023-12" db="EMBL/GenBank/DDBJ databases">
        <authorList>
            <person name="Sun Q."/>
            <person name="Inoue M."/>
        </authorList>
    </citation>
    <scope>NUCLEOTIDE SEQUENCE</scope>
    <source>
        <strain evidence="11">JCM 15515</strain>
    </source>
</reference>
<dbReference type="InterPro" id="IPR050824">
    <property type="entry name" value="Thiol_disulfide_DsbA"/>
</dbReference>
<dbReference type="InterPro" id="IPR017937">
    <property type="entry name" value="Thioredoxin_CS"/>
</dbReference>
<evidence type="ECO:0000256" key="5">
    <source>
        <dbReference type="ARBA" id="ARBA00023157"/>
    </source>
</evidence>